<feature type="compositionally biased region" description="Basic and acidic residues" evidence="2">
    <location>
        <begin position="1"/>
        <end position="12"/>
    </location>
</feature>
<keyword evidence="1" id="KW-0479">Metal-binding</keyword>
<feature type="compositionally biased region" description="Acidic residues" evidence="2">
    <location>
        <begin position="479"/>
        <end position="488"/>
    </location>
</feature>
<evidence type="ECO:0000259" key="3">
    <source>
        <dbReference type="PROSITE" id="PS50157"/>
    </source>
</evidence>
<keyword evidence="1" id="KW-0862">Zinc</keyword>
<feature type="region of interest" description="Disordered" evidence="2">
    <location>
        <begin position="447"/>
        <end position="523"/>
    </location>
</feature>
<evidence type="ECO:0000313" key="5">
    <source>
        <dbReference type="Proteomes" id="UP001642540"/>
    </source>
</evidence>
<dbReference type="InterPro" id="IPR036236">
    <property type="entry name" value="Znf_C2H2_sf"/>
</dbReference>
<keyword evidence="1" id="KW-0863">Zinc-finger</keyword>
<feature type="compositionally biased region" description="Low complexity" evidence="2">
    <location>
        <begin position="261"/>
        <end position="278"/>
    </location>
</feature>
<feature type="region of interest" description="Disordered" evidence="2">
    <location>
        <begin position="258"/>
        <end position="281"/>
    </location>
</feature>
<name>A0ABP1PNH2_9HEXA</name>
<feature type="domain" description="C2H2-type" evidence="3">
    <location>
        <begin position="325"/>
        <end position="349"/>
    </location>
</feature>
<reference evidence="4 5" key="1">
    <citation type="submission" date="2024-08" db="EMBL/GenBank/DDBJ databases">
        <authorList>
            <person name="Cucini C."/>
            <person name="Frati F."/>
        </authorList>
    </citation>
    <scope>NUCLEOTIDE SEQUENCE [LARGE SCALE GENOMIC DNA]</scope>
</reference>
<feature type="region of interest" description="Disordered" evidence="2">
    <location>
        <begin position="1"/>
        <end position="79"/>
    </location>
</feature>
<organism evidence="4 5">
    <name type="scientific">Orchesella dallaii</name>
    <dbReference type="NCBI Taxonomy" id="48710"/>
    <lineage>
        <taxon>Eukaryota</taxon>
        <taxon>Metazoa</taxon>
        <taxon>Ecdysozoa</taxon>
        <taxon>Arthropoda</taxon>
        <taxon>Hexapoda</taxon>
        <taxon>Collembola</taxon>
        <taxon>Entomobryomorpha</taxon>
        <taxon>Entomobryoidea</taxon>
        <taxon>Orchesellidae</taxon>
        <taxon>Orchesellinae</taxon>
        <taxon>Orchesella</taxon>
    </lineage>
</organism>
<feature type="compositionally biased region" description="Low complexity" evidence="2">
    <location>
        <begin position="381"/>
        <end position="392"/>
    </location>
</feature>
<evidence type="ECO:0000256" key="2">
    <source>
        <dbReference type="SAM" id="MobiDB-lite"/>
    </source>
</evidence>
<dbReference type="SUPFAM" id="SSF57667">
    <property type="entry name" value="beta-beta-alpha zinc fingers"/>
    <property type="match status" value="1"/>
</dbReference>
<evidence type="ECO:0000313" key="4">
    <source>
        <dbReference type="EMBL" id="CAL8070004.1"/>
    </source>
</evidence>
<accession>A0ABP1PNH2</accession>
<gene>
    <name evidence="4" type="ORF">ODALV1_LOCUS1027</name>
</gene>
<dbReference type="Proteomes" id="UP001642540">
    <property type="component" value="Unassembled WGS sequence"/>
</dbReference>
<dbReference type="PROSITE" id="PS50157">
    <property type="entry name" value="ZINC_FINGER_C2H2_2"/>
    <property type="match status" value="1"/>
</dbReference>
<feature type="region of interest" description="Disordered" evidence="2">
    <location>
        <begin position="341"/>
        <end position="400"/>
    </location>
</feature>
<evidence type="ECO:0000256" key="1">
    <source>
        <dbReference type="PROSITE-ProRule" id="PRU00042"/>
    </source>
</evidence>
<feature type="compositionally biased region" description="Acidic residues" evidence="2">
    <location>
        <begin position="447"/>
        <end position="472"/>
    </location>
</feature>
<dbReference type="EMBL" id="CAXLJM020000004">
    <property type="protein sequence ID" value="CAL8070004.1"/>
    <property type="molecule type" value="Genomic_DNA"/>
</dbReference>
<keyword evidence="5" id="KW-1185">Reference proteome</keyword>
<dbReference type="InterPro" id="IPR013087">
    <property type="entry name" value="Znf_C2H2_type"/>
</dbReference>
<protein>
    <recommendedName>
        <fullName evidence="3">C2H2-type domain-containing protein</fullName>
    </recommendedName>
</protein>
<feature type="compositionally biased region" description="Polar residues" evidence="2">
    <location>
        <begin position="505"/>
        <end position="515"/>
    </location>
</feature>
<sequence>MDFSKQDQDVKESTPPPDPTAKLVGARKRKPVNISKISSSIVKCEPHASSVSVQDHESEEETDDEYYGRSPPTSEPNNNKIQSILSELKFAKQRNHVTPSPQQRATIPHLNISPKQFNNTPKHKINNNPLIKHFGGGFVLQEDKSKENEMSVRVMAHQPRLTSLPLTRFTPSNPSFQDEPLDLSVDAVDLRKNQEQQNVLRMMMMMGDEKRFKNPNLPSPPPSPPINIPMDLTSSGSRNLHVASPKIKLEQSMNEFNDRVSSSFGSPPSSIGSNNASIQETEKITRKYQKRRNEEKNKDHAHRVHNQTIPGVKPKQRRYRTERPFHCPHCPARFTLRSNMERHGKHQHASVWQRSPSNRVLNKQRALQAQASGSTPPPPSSHSNSSSNANTPAPEPPNPNIRLVLSQQLKRKLSNLEQADLASVETLLEKTGNEDFRKYFHSVAGEFDEEDDVSMDEDQQANEDDAIDEYDDERFKEDYYDEEECDTDDPSKRNLRSRNKPDKVQNVQKSLSAYSSAPHKVFY</sequence>
<proteinExistence type="predicted"/>
<dbReference type="PROSITE" id="PS00028">
    <property type="entry name" value="ZINC_FINGER_C2H2_1"/>
    <property type="match status" value="1"/>
</dbReference>
<comment type="caution">
    <text evidence="4">The sequence shown here is derived from an EMBL/GenBank/DDBJ whole genome shotgun (WGS) entry which is preliminary data.</text>
</comment>
<feature type="compositionally biased region" description="Polar residues" evidence="2">
    <location>
        <begin position="350"/>
        <end position="373"/>
    </location>
</feature>